<name>A0A8S9LWK9_BRACR</name>
<organism evidence="1">
    <name type="scientific">Brassica cretica</name>
    <name type="common">Mustard</name>
    <dbReference type="NCBI Taxonomy" id="69181"/>
    <lineage>
        <taxon>Eukaryota</taxon>
        <taxon>Viridiplantae</taxon>
        <taxon>Streptophyta</taxon>
        <taxon>Embryophyta</taxon>
        <taxon>Tracheophyta</taxon>
        <taxon>Spermatophyta</taxon>
        <taxon>Magnoliopsida</taxon>
        <taxon>eudicotyledons</taxon>
        <taxon>Gunneridae</taxon>
        <taxon>Pentapetalae</taxon>
        <taxon>rosids</taxon>
        <taxon>malvids</taxon>
        <taxon>Brassicales</taxon>
        <taxon>Brassicaceae</taxon>
        <taxon>Brassiceae</taxon>
        <taxon>Brassica</taxon>
    </lineage>
</organism>
<evidence type="ECO:0000313" key="1">
    <source>
        <dbReference type="EMBL" id="KAF2610219.1"/>
    </source>
</evidence>
<comment type="caution">
    <text evidence="1">The sequence shown here is derived from an EMBL/GenBank/DDBJ whole genome shotgun (WGS) entry which is preliminary data.</text>
</comment>
<dbReference type="AlphaFoldDB" id="A0A8S9LWK9"/>
<accession>A0A8S9LWK9</accession>
<sequence>MKDSRKHLHHTDIYSRSLSALPVKRGGSDLSCLHETESRRRRLGARLRRLGLRGRLAAGFAGDEAAAAAGFCSGRASLAVSLVTEP</sequence>
<reference evidence="1" key="1">
    <citation type="submission" date="2019-12" db="EMBL/GenBank/DDBJ databases">
        <title>Genome sequencing and annotation of Brassica cretica.</title>
        <authorList>
            <person name="Studholme D.J."/>
            <person name="Sarris P.F."/>
        </authorList>
    </citation>
    <scope>NUCLEOTIDE SEQUENCE</scope>
    <source>
        <strain evidence="1">PFS-102/07</strain>
        <tissue evidence="1">Leaf</tissue>
    </source>
</reference>
<gene>
    <name evidence="1" type="ORF">F2Q70_00010949</name>
</gene>
<protein>
    <submittedName>
        <fullName evidence="1">Uncharacterized protein</fullName>
    </submittedName>
</protein>
<dbReference type="EMBL" id="QGKY02000089">
    <property type="protein sequence ID" value="KAF2610219.1"/>
    <property type="molecule type" value="Genomic_DNA"/>
</dbReference>
<proteinExistence type="predicted"/>